<protein>
    <submittedName>
        <fullName evidence="2">Uncharacterized protein</fullName>
    </submittedName>
</protein>
<organism evidence="2 3">
    <name type="scientific">Araneus ventricosus</name>
    <name type="common">Orbweaver spider</name>
    <name type="synonym">Epeira ventricosa</name>
    <dbReference type="NCBI Taxonomy" id="182803"/>
    <lineage>
        <taxon>Eukaryota</taxon>
        <taxon>Metazoa</taxon>
        <taxon>Ecdysozoa</taxon>
        <taxon>Arthropoda</taxon>
        <taxon>Chelicerata</taxon>
        <taxon>Arachnida</taxon>
        <taxon>Araneae</taxon>
        <taxon>Araneomorphae</taxon>
        <taxon>Entelegynae</taxon>
        <taxon>Araneoidea</taxon>
        <taxon>Araneidae</taxon>
        <taxon>Araneus</taxon>
    </lineage>
</organism>
<name>A0A4Y2PBG6_ARAVE</name>
<dbReference type="AlphaFoldDB" id="A0A4Y2PBG6"/>
<sequence length="95" mass="11127">MLEQWQTSWKNSETGRKIYNIMPSVSLRLTNWIRENVIFFSQHGPFPAYLKWFHLLPAIFAVVVELTFCITMPRIAFSQCLEVRGSQFQTSNKNG</sequence>
<reference evidence="2 3" key="1">
    <citation type="journal article" date="2019" name="Sci. Rep.">
        <title>Orb-weaving spider Araneus ventricosus genome elucidates the spidroin gene catalogue.</title>
        <authorList>
            <person name="Kono N."/>
            <person name="Nakamura H."/>
            <person name="Ohtoshi R."/>
            <person name="Moran D.A.P."/>
            <person name="Shinohara A."/>
            <person name="Yoshida Y."/>
            <person name="Fujiwara M."/>
            <person name="Mori M."/>
            <person name="Tomita M."/>
            <person name="Arakawa K."/>
        </authorList>
    </citation>
    <scope>NUCLEOTIDE SEQUENCE [LARGE SCALE GENOMIC DNA]</scope>
</reference>
<gene>
    <name evidence="2" type="ORF">AVEN_133532_1</name>
</gene>
<evidence type="ECO:0000313" key="2">
    <source>
        <dbReference type="EMBL" id="GBN48422.1"/>
    </source>
</evidence>
<keyword evidence="1" id="KW-0812">Transmembrane</keyword>
<keyword evidence="1" id="KW-1133">Transmembrane helix</keyword>
<keyword evidence="3" id="KW-1185">Reference proteome</keyword>
<keyword evidence="1" id="KW-0472">Membrane</keyword>
<accession>A0A4Y2PBG6</accession>
<comment type="caution">
    <text evidence="2">The sequence shown here is derived from an EMBL/GenBank/DDBJ whole genome shotgun (WGS) entry which is preliminary data.</text>
</comment>
<evidence type="ECO:0000313" key="3">
    <source>
        <dbReference type="Proteomes" id="UP000499080"/>
    </source>
</evidence>
<dbReference type="Proteomes" id="UP000499080">
    <property type="component" value="Unassembled WGS sequence"/>
</dbReference>
<evidence type="ECO:0000256" key="1">
    <source>
        <dbReference type="SAM" id="Phobius"/>
    </source>
</evidence>
<dbReference type="EMBL" id="BGPR01132151">
    <property type="protein sequence ID" value="GBN48422.1"/>
    <property type="molecule type" value="Genomic_DNA"/>
</dbReference>
<feature type="transmembrane region" description="Helical" evidence="1">
    <location>
        <begin position="55"/>
        <end position="77"/>
    </location>
</feature>
<proteinExistence type="predicted"/>